<dbReference type="GO" id="GO:0008902">
    <property type="term" value="F:hydroxymethylpyrimidine kinase activity"/>
    <property type="evidence" value="ECO:0007669"/>
    <property type="project" value="UniProtKB-EC"/>
</dbReference>
<comment type="catalytic activity">
    <reaction evidence="18 20">
        <text>2-(2-carboxy-4-methylthiazol-5-yl)ethyl phosphate + 4-amino-2-methyl-5-(diphosphooxymethyl)pyrimidine + 2 H(+) = thiamine phosphate + CO2 + diphosphate</text>
        <dbReference type="Rhea" id="RHEA:47848"/>
        <dbReference type="ChEBI" id="CHEBI:15378"/>
        <dbReference type="ChEBI" id="CHEBI:16526"/>
        <dbReference type="ChEBI" id="CHEBI:33019"/>
        <dbReference type="ChEBI" id="CHEBI:37575"/>
        <dbReference type="ChEBI" id="CHEBI:57841"/>
        <dbReference type="ChEBI" id="CHEBI:62890"/>
        <dbReference type="EC" id="2.5.1.3"/>
    </reaction>
</comment>
<dbReference type="Pfam" id="PF08543">
    <property type="entry name" value="Phos_pyr_kin"/>
    <property type="match status" value="1"/>
</dbReference>
<evidence type="ECO:0000256" key="6">
    <source>
        <dbReference type="ARBA" id="ARBA00005165"/>
    </source>
</evidence>
<dbReference type="HAMAP" id="MF_00097">
    <property type="entry name" value="TMP_synthase"/>
    <property type="match status" value="1"/>
</dbReference>
<reference evidence="24 25" key="1">
    <citation type="journal article" date="2024" name="Front. Microbiol.">
        <title>Novel thermophilic genera Geochorda gen. nov. and Carboxydochorda gen. nov. from the deep terrestrial subsurface reveal the ecophysiological diversity in the class Limnochordia.</title>
        <authorList>
            <person name="Karnachuk O.V."/>
            <person name="Lukina A.P."/>
            <person name="Avakyan M.R."/>
            <person name="Kadnikov V.V."/>
            <person name="Begmatov S."/>
            <person name="Beletsky A.V."/>
            <person name="Vlasova K.G."/>
            <person name="Novikov A.A."/>
            <person name="Shcherbakova V.A."/>
            <person name="Mardanov A.V."/>
            <person name="Ravin N.V."/>
        </authorList>
    </citation>
    <scope>NUCLEOTIDE SEQUENCE [LARGE SCALE GENOMIC DNA]</scope>
    <source>
        <strain evidence="24 25">L945</strain>
    </source>
</reference>
<evidence type="ECO:0000256" key="9">
    <source>
        <dbReference type="ARBA" id="ARBA00022723"/>
    </source>
</evidence>
<evidence type="ECO:0000256" key="21">
    <source>
        <dbReference type="HAMAP-Rule" id="MF_00228"/>
    </source>
</evidence>
<dbReference type="SUPFAM" id="SSF51391">
    <property type="entry name" value="Thiamin phosphate synthase"/>
    <property type="match status" value="1"/>
</dbReference>
<keyword evidence="25" id="KW-1185">Reference proteome</keyword>
<comment type="pathway">
    <text evidence="16">Cofactor biosynthesis; thiamine diphosphate biosynthesis; 4-amino-2-methyl-5-diphosphomethylpyrimidine from 5-amino-1-(5-phospho-D-ribosyl)imidazole: step 2/3.</text>
</comment>
<dbReference type="InterPro" id="IPR022998">
    <property type="entry name" value="ThiamineP_synth_TenI"/>
</dbReference>
<dbReference type="InterPro" id="IPR013749">
    <property type="entry name" value="PM/HMP-P_kinase-1"/>
</dbReference>
<gene>
    <name evidence="24" type="primary">thiD</name>
    <name evidence="20" type="synonym">thiE</name>
    <name evidence="21" type="synonym">thiM</name>
    <name evidence="24" type="ORF">U7230_07190</name>
</gene>
<comment type="function">
    <text evidence="20">Condenses 4-methyl-5-(beta-hydroxyethyl)thiazole monophosphate (THZ-P) and 2-methyl-4-amino-5-hydroxymethyl pyrimidine pyrophosphate (HMP-PP) to form thiamine monophosphate (TMP).</text>
</comment>
<name>A0ABZ1C1K8_9FIRM</name>
<dbReference type="HAMAP" id="MF_00228">
    <property type="entry name" value="Thz_kinase"/>
    <property type="match status" value="1"/>
</dbReference>
<feature type="binding site" evidence="20">
    <location>
        <position position="666"/>
    </location>
    <ligand>
        <name>Mg(2+)</name>
        <dbReference type="ChEBI" id="CHEBI:18420"/>
    </ligand>
</feature>
<organism evidence="24 25">
    <name type="scientific">Carboxydichorda subterranea</name>
    <dbReference type="NCBI Taxonomy" id="3109565"/>
    <lineage>
        <taxon>Bacteria</taxon>
        <taxon>Bacillati</taxon>
        <taxon>Bacillota</taxon>
        <taxon>Limnochordia</taxon>
        <taxon>Limnochordales</taxon>
        <taxon>Geochordaceae</taxon>
        <taxon>Carboxydichorda</taxon>
    </lineage>
</organism>
<dbReference type="Gene3D" id="3.20.20.70">
    <property type="entry name" value="Aldolase class I"/>
    <property type="match status" value="1"/>
</dbReference>
<dbReference type="CDD" id="cd01169">
    <property type="entry name" value="HMPP_kinase"/>
    <property type="match status" value="1"/>
</dbReference>
<dbReference type="SUPFAM" id="SSF53613">
    <property type="entry name" value="Ribokinase-like"/>
    <property type="match status" value="2"/>
</dbReference>
<keyword evidence="10 21" id="KW-0547">Nucleotide-binding</keyword>
<evidence type="ECO:0000259" key="22">
    <source>
        <dbReference type="Pfam" id="PF02581"/>
    </source>
</evidence>
<evidence type="ECO:0000256" key="10">
    <source>
        <dbReference type="ARBA" id="ARBA00022741"/>
    </source>
</evidence>
<dbReference type="EMBL" id="CP141615">
    <property type="protein sequence ID" value="WRP18768.1"/>
    <property type="molecule type" value="Genomic_DNA"/>
</dbReference>
<keyword evidence="13 20" id="KW-0460">Magnesium</keyword>
<feature type="binding site" evidence="20">
    <location>
        <position position="647"/>
    </location>
    <ligand>
        <name>Mg(2+)</name>
        <dbReference type="ChEBI" id="CHEBI:18420"/>
    </ligand>
</feature>
<keyword evidence="11 21" id="KW-0418">Kinase</keyword>
<keyword evidence="9 20" id="KW-0479">Metal-binding</keyword>
<comment type="catalytic activity">
    <reaction evidence="2">
        <text>4-amino-2-methyl-5-(phosphooxymethyl)pyrimidine + ATP = 4-amino-2-methyl-5-(diphosphooxymethyl)pyrimidine + ADP</text>
        <dbReference type="Rhea" id="RHEA:19893"/>
        <dbReference type="ChEBI" id="CHEBI:30616"/>
        <dbReference type="ChEBI" id="CHEBI:57841"/>
        <dbReference type="ChEBI" id="CHEBI:58354"/>
        <dbReference type="ChEBI" id="CHEBI:456216"/>
        <dbReference type="EC" id="2.7.4.7"/>
    </reaction>
</comment>
<keyword evidence="8 20" id="KW-0808">Transferase</keyword>
<comment type="pathway">
    <text evidence="6 20">Cofactor biosynthesis; thiamine diphosphate biosynthesis; thiamine phosphate from 4-amino-2-methyl-5-diphosphomethylpyrimidine and 4-methyl-5-(2-phosphoethyl)-thiazole: step 1/1.</text>
</comment>
<dbReference type="PRINTS" id="PR01099">
    <property type="entry name" value="HYETHTZKNASE"/>
</dbReference>
<feature type="binding site" evidence="20">
    <location>
        <begin position="711"/>
        <end position="713"/>
    </location>
    <ligand>
        <name>2-[(2R,5Z)-2-carboxy-4-methylthiazol-5(2H)-ylidene]ethyl phosphate</name>
        <dbReference type="ChEBI" id="CHEBI:62899"/>
    </ligand>
</feature>
<comment type="catalytic activity">
    <reaction evidence="3 21">
        <text>5-(2-hydroxyethyl)-4-methylthiazole + ATP = 4-methyl-5-(2-phosphooxyethyl)-thiazole + ADP + H(+)</text>
        <dbReference type="Rhea" id="RHEA:24212"/>
        <dbReference type="ChEBI" id="CHEBI:15378"/>
        <dbReference type="ChEBI" id="CHEBI:17957"/>
        <dbReference type="ChEBI" id="CHEBI:30616"/>
        <dbReference type="ChEBI" id="CHEBI:58296"/>
        <dbReference type="ChEBI" id="CHEBI:456216"/>
        <dbReference type="EC" id="2.7.1.50"/>
    </reaction>
</comment>
<dbReference type="Gene3D" id="3.40.1190.20">
    <property type="match status" value="2"/>
</dbReference>
<keyword evidence="15" id="KW-0511">Multifunctional enzyme</keyword>
<dbReference type="RefSeq" id="WP_324718040.1">
    <property type="nucleotide sequence ID" value="NZ_CP141615.1"/>
</dbReference>
<evidence type="ECO:0000256" key="5">
    <source>
        <dbReference type="ARBA" id="ARBA00004868"/>
    </source>
</evidence>
<feature type="binding site" evidence="20">
    <location>
        <position position="646"/>
    </location>
    <ligand>
        <name>4-amino-2-methyl-5-(diphosphooxymethyl)pyrimidine</name>
        <dbReference type="ChEBI" id="CHEBI:57841"/>
    </ligand>
</feature>
<evidence type="ECO:0000256" key="13">
    <source>
        <dbReference type="ARBA" id="ARBA00022842"/>
    </source>
</evidence>
<comment type="catalytic activity">
    <reaction evidence="19 20">
        <text>2-[(2R,5Z)-2-carboxy-4-methylthiazol-5(2H)-ylidene]ethyl phosphate + 4-amino-2-methyl-5-(diphosphooxymethyl)pyrimidine + 2 H(+) = thiamine phosphate + CO2 + diphosphate</text>
        <dbReference type="Rhea" id="RHEA:47844"/>
        <dbReference type="ChEBI" id="CHEBI:15378"/>
        <dbReference type="ChEBI" id="CHEBI:16526"/>
        <dbReference type="ChEBI" id="CHEBI:33019"/>
        <dbReference type="ChEBI" id="CHEBI:37575"/>
        <dbReference type="ChEBI" id="CHEBI:57841"/>
        <dbReference type="ChEBI" id="CHEBI:62899"/>
        <dbReference type="EC" id="2.5.1.3"/>
    </reaction>
</comment>
<feature type="binding site" evidence="21">
    <location>
        <position position="345"/>
    </location>
    <ligand>
        <name>substrate</name>
    </ligand>
</feature>
<feature type="binding site" evidence="20">
    <location>
        <position position="742"/>
    </location>
    <ligand>
        <name>2-[(2R,5Z)-2-carboxy-4-methylthiazol-5(2H)-ylidene]ethyl phosphate</name>
        <dbReference type="ChEBI" id="CHEBI:62899"/>
    </ligand>
</feature>
<dbReference type="PANTHER" id="PTHR20858">
    <property type="entry name" value="PHOSPHOMETHYLPYRIMIDINE KINASE"/>
    <property type="match status" value="1"/>
</dbReference>
<comment type="similarity">
    <text evidence="21">Belongs to the Thz kinase family.</text>
</comment>
<dbReference type="Pfam" id="PF02110">
    <property type="entry name" value="HK"/>
    <property type="match status" value="1"/>
</dbReference>
<dbReference type="CDD" id="cd01170">
    <property type="entry name" value="THZ_kinase"/>
    <property type="match status" value="1"/>
</dbReference>
<evidence type="ECO:0000256" key="15">
    <source>
        <dbReference type="ARBA" id="ARBA00023268"/>
    </source>
</evidence>
<keyword evidence="14 20" id="KW-0784">Thiamine biosynthesis</keyword>
<dbReference type="PANTHER" id="PTHR20858:SF17">
    <property type="entry name" value="HYDROXYMETHYLPYRIMIDINE_PHOSPHOMETHYLPYRIMIDINE KINASE THI20-RELATED"/>
    <property type="match status" value="1"/>
</dbReference>
<dbReference type="EC" id="2.5.1.3" evidence="20"/>
<comment type="function">
    <text evidence="21">Catalyzes the phosphorylation of the hydroxyl group of 4-methyl-5-beta-hydroxyethylthiazole (THZ).</text>
</comment>
<dbReference type="Pfam" id="PF02581">
    <property type="entry name" value="TMP-TENI"/>
    <property type="match status" value="1"/>
</dbReference>
<dbReference type="InterPro" id="IPR004399">
    <property type="entry name" value="HMP/HMP-P_kinase_dom"/>
</dbReference>
<evidence type="ECO:0000256" key="8">
    <source>
        <dbReference type="ARBA" id="ARBA00022679"/>
    </source>
</evidence>
<evidence type="ECO:0000259" key="23">
    <source>
        <dbReference type="Pfam" id="PF08543"/>
    </source>
</evidence>
<comment type="caution">
    <text evidence="20">Lacks conserved residue(s) required for the propagation of feature annotation.</text>
</comment>
<evidence type="ECO:0000256" key="16">
    <source>
        <dbReference type="ARBA" id="ARBA00037917"/>
    </source>
</evidence>
<evidence type="ECO:0000256" key="3">
    <source>
        <dbReference type="ARBA" id="ARBA00001771"/>
    </source>
</evidence>
<evidence type="ECO:0000256" key="19">
    <source>
        <dbReference type="ARBA" id="ARBA00047883"/>
    </source>
</evidence>
<evidence type="ECO:0000313" key="24">
    <source>
        <dbReference type="EMBL" id="WRP18768.1"/>
    </source>
</evidence>
<evidence type="ECO:0000256" key="14">
    <source>
        <dbReference type="ARBA" id="ARBA00022977"/>
    </source>
</evidence>
<comment type="catalytic activity">
    <reaction evidence="17 20">
        <text>4-methyl-5-(2-phosphooxyethyl)-thiazole + 4-amino-2-methyl-5-(diphosphooxymethyl)pyrimidine + H(+) = thiamine phosphate + diphosphate</text>
        <dbReference type="Rhea" id="RHEA:22328"/>
        <dbReference type="ChEBI" id="CHEBI:15378"/>
        <dbReference type="ChEBI" id="CHEBI:33019"/>
        <dbReference type="ChEBI" id="CHEBI:37575"/>
        <dbReference type="ChEBI" id="CHEBI:57841"/>
        <dbReference type="ChEBI" id="CHEBI:58296"/>
        <dbReference type="EC" id="2.5.1.3"/>
    </reaction>
</comment>
<accession>A0ABZ1C1K8</accession>
<dbReference type="GO" id="GO:0008972">
    <property type="term" value="F:phosphomethylpyrimidine kinase activity"/>
    <property type="evidence" value="ECO:0007669"/>
    <property type="project" value="UniProtKB-EC"/>
</dbReference>
<dbReference type="EC" id="2.7.1.50" evidence="21"/>
<comment type="similarity">
    <text evidence="7">Belongs to the ThiD family.</text>
</comment>
<dbReference type="Proteomes" id="UP001332192">
    <property type="component" value="Chromosome"/>
</dbReference>
<dbReference type="InterPro" id="IPR036206">
    <property type="entry name" value="ThiamineP_synth_sf"/>
</dbReference>
<comment type="cofactor">
    <cofactor evidence="20">
        <name>Mg(2+)</name>
        <dbReference type="ChEBI" id="CHEBI:18420"/>
    </cofactor>
    <text evidence="20">Binds 1 Mg(2+) ion per subunit.</text>
</comment>
<evidence type="ECO:0000256" key="4">
    <source>
        <dbReference type="ARBA" id="ARBA00004769"/>
    </source>
</evidence>
<evidence type="ECO:0000256" key="1">
    <source>
        <dbReference type="ARBA" id="ARBA00000151"/>
    </source>
</evidence>
<feature type="binding site" evidence="20">
    <location>
        <begin position="614"/>
        <end position="618"/>
    </location>
    <ligand>
        <name>4-amino-2-methyl-5-(diphosphooxymethyl)pyrimidine</name>
        <dbReference type="ChEBI" id="CHEBI:57841"/>
    </ligand>
</feature>
<comment type="similarity">
    <text evidence="20">Belongs to the thiamine-phosphate synthase family.</text>
</comment>
<evidence type="ECO:0000256" key="17">
    <source>
        <dbReference type="ARBA" id="ARBA00047334"/>
    </source>
</evidence>
<feature type="binding site" evidence="21">
    <location>
        <position position="485"/>
    </location>
    <ligand>
        <name>ATP</name>
        <dbReference type="ChEBI" id="CHEBI:30616"/>
    </ligand>
</feature>
<dbReference type="NCBIfam" id="TIGR00693">
    <property type="entry name" value="thiE"/>
    <property type="match status" value="1"/>
</dbReference>
<keyword evidence="12 21" id="KW-0067">ATP-binding</keyword>
<feature type="binding site" evidence="21">
    <location>
        <position position="512"/>
    </location>
    <ligand>
        <name>substrate</name>
    </ligand>
</feature>
<dbReference type="InterPro" id="IPR034291">
    <property type="entry name" value="TMP_synthase"/>
</dbReference>
<evidence type="ECO:0000313" key="25">
    <source>
        <dbReference type="Proteomes" id="UP001332192"/>
    </source>
</evidence>
<evidence type="ECO:0000256" key="12">
    <source>
        <dbReference type="ARBA" id="ARBA00022840"/>
    </source>
</evidence>
<dbReference type="InterPro" id="IPR000417">
    <property type="entry name" value="Hyethyz_kinase"/>
</dbReference>
<comment type="catalytic activity">
    <reaction evidence="1">
        <text>4-amino-5-hydroxymethyl-2-methylpyrimidine + ATP = 4-amino-2-methyl-5-(phosphooxymethyl)pyrimidine + ADP + H(+)</text>
        <dbReference type="Rhea" id="RHEA:23096"/>
        <dbReference type="ChEBI" id="CHEBI:15378"/>
        <dbReference type="ChEBI" id="CHEBI:16892"/>
        <dbReference type="ChEBI" id="CHEBI:30616"/>
        <dbReference type="ChEBI" id="CHEBI:58354"/>
        <dbReference type="ChEBI" id="CHEBI:456216"/>
        <dbReference type="EC" id="2.7.1.49"/>
    </reaction>
</comment>
<comment type="pathway">
    <text evidence="5 21">Cofactor biosynthesis; thiamine diphosphate biosynthesis; 4-methyl-5-(2-phosphoethyl)-thiazole from 5-(2-hydroxyethyl)-4-methylthiazole: step 1/1.</text>
</comment>
<feature type="binding site" evidence="20">
    <location>
        <position position="685"/>
    </location>
    <ligand>
        <name>4-amino-2-methyl-5-(diphosphooxymethyl)pyrimidine</name>
        <dbReference type="ChEBI" id="CHEBI:57841"/>
    </ligand>
</feature>
<feature type="domain" description="Thiamine phosphate synthase/TenI" evidence="22">
    <location>
        <begin position="584"/>
        <end position="765"/>
    </location>
</feature>
<evidence type="ECO:0000256" key="20">
    <source>
        <dbReference type="HAMAP-Rule" id="MF_00097"/>
    </source>
</evidence>
<sequence length="800" mass="83104">MGYPRALTIAGSDSGGGAGIQADIKTFQMLGTYGTSVVTALTAQDTTGVHEVVELSPAFVMRQLEAVLSDIGADAAKTGMLASSAIIEAVARTLETRPELPLVVDPVMVAKSGDSLLDPGAVEALRTRLLPRATVVTPNVPEAQVLTGLAVRDVAGMQEAARQLVAMGARWALVKGGHLDTGDEVVDVLFDGRHFELLRHPRIRTVHTHGTGCTLSAAITAFIARGFHVDQAVRRAQRYMQSALEQARELGHGRGPTNHWAGADLEAIRRLGSTSGGVVPVPEPAPTPQPPPETWPIGARPWLWRAAPFVQRIRAERPTIHAITNLVTIQRVASAALAVGAAPIMADAPQEAETLAAASRGLVLNIGTPDDLHLEAMLRAAQAASRAGIPIVLDPVGVGATTLRQQLVLRLITTARPSAIKANLAEGMALWELLRARETGQPAVEVRQAGVEPALLGGAPRPSLEQIRDVAACLARRLECLVAITGPVDVVSDGARTLEVHHGHPLMGDITGSGCMVTAVVAAFLAVARPYERLDAAAAALAVFAIAGQRAAGAVAGPGTLPAVLLDELDALTRQPARAFDPRLYVITDSRRTGVAGVVPAVEAALRGGSRVVQLREKTLPTPALLELGHALRDVTRQYGAVFLVNDRIDVAKAVQADGVHLGTGDMPVERARAILGPESIIGASVESAAEAAAAARAGADYLGVGPVYATMSKEDAGAARGIELVRQVRKATHLPIVAISGIDESNAPPAIEAGADGVAVIAAVMGAPDPEAAARRLLAAVERGLARRGLDGHRGGDAS</sequence>
<evidence type="ECO:0000256" key="18">
    <source>
        <dbReference type="ARBA" id="ARBA00047851"/>
    </source>
</evidence>
<dbReference type="InterPro" id="IPR013785">
    <property type="entry name" value="Aldolase_TIM"/>
</dbReference>
<feature type="binding site" evidence="21">
    <location>
        <position position="421"/>
    </location>
    <ligand>
        <name>ATP</name>
        <dbReference type="ChEBI" id="CHEBI:30616"/>
    </ligand>
</feature>
<dbReference type="CDD" id="cd00564">
    <property type="entry name" value="TMP_TenI"/>
    <property type="match status" value="1"/>
</dbReference>
<dbReference type="NCBIfam" id="NF006830">
    <property type="entry name" value="PRK09355.1"/>
    <property type="match status" value="1"/>
</dbReference>
<evidence type="ECO:0000256" key="7">
    <source>
        <dbReference type="ARBA" id="ARBA00009879"/>
    </source>
</evidence>
<proteinExistence type="inferred from homology"/>
<dbReference type="NCBIfam" id="TIGR00097">
    <property type="entry name" value="HMP-P_kinase"/>
    <property type="match status" value="1"/>
</dbReference>
<feature type="domain" description="Pyridoxamine kinase/Phosphomethylpyrimidine kinase" evidence="23">
    <location>
        <begin position="13"/>
        <end position="258"/>
    </location>
</feature>
<feature type="binding site" evidence="20">
    <location>
        <position position="714"/>
    </location>
    <ligand>
        <name>4-amino-2-methyl-5-(diphosphooxymethyl)pyrimidine</name>
        <dbReference type="ChEBI" id="CHEBI:57841"/>
    </ligand>
</feature>
<protein>
    <recommendedName>
        <fullName evidence="20 21">Multifunctional fusion protein</fullName>
    </recommendedName>
    <domain>
        <recommendedName>
            <fullName evidence="20">Thiamine-phosphate synthase</fullName>
            <shortName evidence="20">TP synthase</shortName>
            <shortName evidence="20">TPS</shortName>
            <ecNumber evidence="20">2.5.1.3</ecNumber>
        </recommendedName>
        <alternativeName>
            <fullName evidence="20">Thiamine-phosphate pyrophosphorylase</fullName>
            <shortName evidence="20">TMP pyrophosphorylase</shortName>
            <shortName evidence="20">TMP-PPase</shortName>
        </alternativeName>
    </domain>
    <domain>
        <recommendedName>
            <fullName evidence="21">Hydroxyethylthiazole kinase</fullName>
            <ecNumber evidence="21">2.7.1.50</ecNumber>
        </recommendedName>
        <alternativeName>
            <fullName evidence="21">4-methyl-5-beta-hydroxyethylthiazole kinase</fullName>
            <shortName evidence="21">TH kinase</shortName>
            <shortName evidence="21">Thz kinase</shortName>
        </alternativeName>
    </domain>
</protein>
<comment type="pathway">
    <text evidence="4">Cofactor biosynthesis; thiamine diphosphate biosynthesis; 4-amino-2-methyl-5-diphosphomethylpyrimidine from 5-amino-1-(5-phospho-D-ribosyl)imidazole: step 3/3.</text>
</comment>
<dbReference type="InterPro" id="IPR029056">
    <property type="entry name" value="Ribokinase-like"/>
</dbReference>
<evidence type="ECO:0000256" key="11">
    <source>
        <dbReference type="ARBA" id="ARBA00022777"/>
    </source>
</evidence>
<evidence type="ECO:0000256" key="2">
    <source>
        <dbReference type="ARBA" id="ARBA00000565"/>
    </source>
</evidence>